<dbReference type="OrthoDB" id="7389193at2"/>
<keyword evidence="2" id="KW-0378">Hydrolase</keyword>
<comment type="caution">
    <text evidence="2">The sequence shown here is derived from an EMBL/GenBank/DDBJ whole genome shotgun (WGS) entry which is preliminary data.</text>
</comment>
<dbReference type="Gene3D" id="3.40.50.1820">
    <property type="entry name" value="alpha/beta hydrolase"/>
    <property type="match status" value="1"/>
</dbReference>
<proteinExistence type="predicted"/>
<keyword evidence="3" id="KW-1185">Reference proteome</keyword>
<dbReference type="EMBL" id="WTYK01000003">
    <property type="protein sequence ID" value="MXP41431.1"/>
    <property type="molecule type" value="Genomic_DNA"/>
</dbReference>
<dbReference type="RefSeq" id="WP_160746279.1">
    <property type="nucleotide sequence ID" value="NZ_WTYK01000003.1"/>
</dbReference>
<accession>A0A6I4URL0</accession>
<reference evidence="2 3" key="1">
    <citation type="submission" date="2019-12" db="EMBL/GenBank/DDBJ databases">
        <title>Genomic-based taxomic classification of the family Erythrobacteraceae.</title>
        <authorList>
            <person name="Xu L."/>
        </authorList>
    </citation>
    <scope>NUCLEOTIDE SEQUENCE [LARGE SCALE GENOMIC DNA]</scope>
    <source>
        <strain evidence="2 3">MCCC 1K02066</strain>
    </source>
</reference>
<name>A0A6I4URL0_9SPHN</name>
<dbReference type="GO" id="GO:0016787">
    <property type="term" value="F:hydrolase activity"/>
    <property type="evidence" value="ECO:0007669"/>
    <property type="project" value="UniProtKB-KW"/>
</dbReference>
<feature type="domain" description="AB hydrolase-1" evidence="1">
    <location>
        <begin position="79"/>
        <end position="191"/>
    </location>
</feature>
<dbReference type="PANTHER" id="PTHR37946:SF1">
    <property type="entry name" value="SLL1969 PROTEIN"/>
    <property type="match status" value="1"/>
</dbReference>
<gene>
    <name evidence="2" type="ORF">GRI75_07215</name>
</gene>
<dbReference type="InterPro" id="IPR000073">
    <property type="entry name" value="AB_hydrolase_1"/>
</dbReference>
<sequence length="264" mass="29487">MAYKAVLQENATPARRPATPTLRDMVARRFELLGRSPPGDARSPALRFLLGELGELVVPLRRSMKAELDIPEARHKRVVILLPGFGTHPFRMRYMARQLERAGHKVKRWGMGFNLGPSLELFDTLSQRVRDVRERYGKPVVLVGWSLGGIYAREIAKRHPEAVAKVITMGSPFSGTPYDNNAWRLYHLVTGHSVEEPPIEANITAKPPVETVALWSPRDGIVAPRASCGRPGERDRAISVRCSHVGFPNSPECLHAILRELDTP</sequence>
<dbReference type="SUPFAM" id="SSF53474">
    <property type="entry name" value="alpha/beta-Hydrolases"/>
    <property type="match status" value="1"/>
</dbReference>
<dbReference type="Pfam" id="PF12697">
    <property type="entry name" value="Abhydrolase_6"/>
    <property type="match status" value="1"/>
</dbReference>
<evidence type="ECO:0000313" key="2">
    <source>
        <dbReference type="EMBL" id="MXP41431.1"/>
    </source>
</evidence>
<dbReference type="InterPro" id="IPR029058">
    <property type="entry name" value="AB_hydrolase_fold"/>
</dbReference>
<dbReference type="Proteomes" id="UP000469159">
    <property type="component" value="Unassembled WGS sequence"/>
</dbReference>
<dbReference type="PANTHER" id="PTHR37946">
    <property type="entry name" value="SLL1969 PROTEIN"/>
    <property type="match status" value="1"/>
</dbReference>
<evidence type="ECO:0000259" key="1">
    <source>
        <dbReference type="Pfam" id="PF12697"/>
    </source>
</evidence>
<protein>
    <submittedName>
        <fullName evidence="2">Alpha/beta fold hydrolase</fullName>
    </submittedName>
</protein>
<organism evidence="2 3">
    <name type="scientific">Croceibacterium soli</name>
    <dbReference type="NCBI Taxonomy" id="1739690"/>
    <lineage>
        <taxon>Bacteria</taxon>
        <taxon>Pseudomonadati</taxon>
        <taxon>Pseudomonadota</taxon>
        <taxon>Alphaproteobacteria</taxon>
        <taxon>Sphingomonadales</taxon>
        <taxon>Erythrobacteraceae</taxon>
        <taxon>Croceibacterium</taxon>
    </lineage>
</organism>
<evidence type="ECO:0000313" key="3">
    <source>
        <dbReference type="Proteomes" id="UP000469159"/>
    </source>
</evidence>
<dbReference type="AlphaFoldDB" id="A0A6I4URL0"/>